<dbReference type="HOGENOM" id="CLU_2491948_0_0_4"/>
<dbReference type="BioCyc" id="CBUR1055526:G10QW-575-MONOMER"/>
<feature type="compositionally biased region" description="Basic residues" evidence="1">
    <location>
        <begin position="87"/>
        <end position="97"/>
    </location>
</feature>
<proteinExistence type="predicted"/>
<dbReference type="EMBL" id="CAFE01000176">
    <property type="protein sequence ID" value="CCD38437.1"/>
    <property type="molecule type" value="Genomic_DNA"/>
</dbReference>
<reference evidence="2 3" key="1">
    <citation type="submission" date="2011-09" db="EMBL/GenBank/DDBJ databases">
        <authorList>
            <person name="Carlier A."/>
        </authorList>
    </citation>
    <scope>NUCLEOTIDE SEQUENCE [LARGE SCALE GENOMIC DNA]</scope>
    <source>
        <strain evidence="2 3">UZHbot1</strain>
    </source>
</reference>
<dbReference type="Proteomes" id="UP000003511">
    <property type="component" value="Unassembled WGS sequence"/>
</dbReference>
<gene>
    <name evidence="2" type="ORF">BKIR_c3_2216</name>
</gene>
<name>G4MBA8_9BURK</name>
<accession>G4MBA8</accession>
<protein>
    <submittedName>
        <fullName evidence="2">Uncharacterized protein</fullName>
    </submittedName>
</protein>
<evidence type="ECO:0000313" key="3">
    <source>
        <dbReference type="Proteomes" id="UP000003511"/>
    </source>
</evidence>
<dbReference type="STRING" id="1055526.BKIR_c3_2216"/>
<organism evidence="2 3">
    <name type="scientific">Candidatus Paraburkholderia kirkii UZHbot1</name>
    <dbReference type="NCBI Taxonomy" id="1055526"/>
    <lineage>
        <taxon>Bacteria</taxon>
        <taxon>Pseudomonadati</taxon>
        <taxon>Pseudomonadota</taxon>
        <taxon>Betaproteobacteria</taxon>
        <taxon>Burkholderiales</taxon>
        <taxon>Burkholderiaceae</taxon>
        <taxon>Paraburkholderia</taxon>
    </lineage>
</organism>
<evidence type="ECO:0000313" key="2">
    <source>
        <dbReference type="EMBL" id="CCD38437.1"/>
    </source>
</evidence>
<feature type="region of interest" description="Disordered" evidence="1">
    <location>
        <begin position="67"/>
        <end position="97"/>
    </location>
</feature>
<reference evidence="2 3" key="2">
    <citation type="submission" date="2011-10" db="EMBL/GenBank/DDBJ databases">
        <title>Draft genome sequence of Candidatus Burkholderia kirkii.</title>
        <authorList>
            <person name="Carlier A.L."/>
            <person name="Eberl L."/>
        </authorList>
    </citation>
    <scope>NUCLEOTIDE SEQUENCE [LARGE SCALE GENOMIC DNA]</scope>
    <source>
        <strain evidence="2 3">UZHbot1</strain>
    </source>
</reference>
<dbReference type="AlphaFoldDB" id="G4MBA8"/>
<sequence>MRSTKAISAVERLKTRTGNAHYAAVAMPGGVFYLVERTAAGSTRLSEPMPMDEFIAFVNAREPAKPRKVSKIDLAMEEQIGRSGGKPQKKSPAKSNQ</sequence>
<comment type="caution">
    <text evidence="2">The sequence shown here is derived from an EMBL/GenBank/DDBJ whole genome shotgun (WGS) entry which is preliminary data.</text>
</comment>
<evidence type="ECO:0000256" key="1">
    <source>
        <dbReference type="SAM" id="MobiDB-lite"/>
    </source>
</evidence>
<keyword evidence="3" id="KW-1185">Reference proteome</keyword>